<evidence type="ECO:0000313" key="3">
    <source>
        <dbReference type="Proteomes" id="UP000887159"/>
    </source>
</evidence>
<dbReference type="Pfam" id="PF01498">
    <property type="entry name" value="HTH_Tnp_Tc3_2"/>
    <property type="match status" value="1"/>
</dbReference>
<protein>
    <submittedName>
        <fullName evidence="2">Transposable element Tcb1 transposase</fullName>
    </submittedName>
</protein>
<comment type="caution">
    <text evidence="2">The sequence shown here is derived from an EMBL/GenBank/DDBJ whole genome shotgun (WGS) entry which is preliminary data.</text>
</comment>
<dbReference type="GO" id="GO:0003677">
    <property type="term" value="F:DNA binding"/>
    <property type="evidence" value="ECO:0007669"/>
    <property type="project" value="InterPro"/>
</dbReference>
<evidence type="ECO:0000259" key="1">
    <source>
        <dbReference type="Pfam" id="PF01498"/>
    </source>
</evidence>
<feature type="domain" description="Transposase Tc1-like" evidence="1">
    <location>
        <begin position="69"/>
        <end position="127"/>
    </location>
</feature>
<accession>A0A8X6SE42</accession>
<name>A0A8X6SE42_TRICX</name>
<gene>
    <name evidence="2" type="primary">X975_26561</name>
    <name evidence="2" type="ORF">TNCV_3697251</name>
</gene>
<dbReference type="AlphaFoldDB" id="A0A8X6SE42"/>
<sequence>MISYVVELSSTWNVGVLRWKYTRNKVSSLGFHNDTKMTKTSVDVTVQVIPLVTMPNEDWCSAISAKLSRWSTASDLSVVSAAMGTTISRQTMYKHLGHIGLYARRPVRCVQLMATHCHQQLAWSRKHAI</sequence>
<dbReference type="Proteomes" id="UP000887159">
    <property type="component" value="Unassembled WGS sequence"/>
</dbReference>
<dbReference type="EMBL" id="BMAU01021292">
    <property type="protein sequence ID" value="GFY09763.1"/>
    <property type="molecule type" value="Genomic_DNA"/>
</dbReference>
<proteinExistence type="predicted"/>
<dbReference type="GO" id="GO:0015074">
    <property type="term" value="P:DNA integration"/>
    <property type="evidence" value="ECO:0007669"/>
    <property type="project" value="InterPro"/>
</dbReference>
<keyword evidence="3" id="KW-1185">Reference proteome</keyword>
<dbReference type="GO" id="GO:0006313">
    <property type="term" value="P:DNA transposition"/>
    <property type="evidence" value="ECO:0007669"/>
    <property type="project" value="InterPro"/>
</dbReference>
<reference evidence="2" key="1">
    <citation type="submission" date="2020-08" db="EMBL/GenBank/DDBJ databases">
        <title>Multicomponent nature underlies the extraordinary mechanical properties of spider dragline silk.</title>
        <authorList>
            <person name="Kono N."/>
            <person name="Nakamura H."/>
            <person name="Mori M."/>
            <person name="Yoshida Y."/>
            <person name="Ohtoshi R."/>
            <person name="Malay A.D."/>
            <person name="Moran D.A.P."/>
            <person name="Tomita M."/>
            <person name="Numata K."/>
            <person name="Arakawa K."/>
        </authorList>
    </citation>
    <scope>NUCLEOTIDE SEQUENCE</scope>
</reference>
<dbReference type="InterPro" id="IPR002492">
    <property type="entry name" value="Transposase_Tc1-like"/>
</dbReference>
<organism evidence="2 3">
    <name type="scientific">Trichonephila clavipes</name>
    <name type="common">Golden silk orbweaver</name>
    <name type="synonym">Nephila clavipes</name>
    <dbReference type="NCBI Taxonomy" id="2585209"/>
    <lineage>
        <taxon>Eukaryota</taxon>
        <taxon>Metazoa</taxon>
        <taxon>Ecdysozoa</taxon>
        <taxon>Arthropoda</taxon>
        <taxon>Chelicerata</taxon>
        <taxon>Arachnida</taxon>
        <taxon>Araneae</taxon>
        <taxon>Araneomorphae</taxon>
        <taxon>Entelegynae</taxon>
        <taxon>Araneoidea</taxon>
        <taxon>Nephilidae</taxon>
        <taxon>Trichonephila</taxon>
    </lineage>
</organism>
<evidence type="ECO:0000313" key="2">
    <source>
        <dbReference type="EMBL" id="GFY09763.1"/>
    </source>
</evidence>